<proteinExistence type="predicted"/>
<dbReference type="Gene3D" id="3.90.1100.10">
    <property type="match status" value="1"/>
</dbReference>
<name>A0A383D4A8_9ZZZZ</name>
<dbReference type="SUPFAM" id="SSF64484">
    <property type="entry name" value="beta and beta-prime subunits of DNA dependent RNA-polymerase"/>
    <property type="match status" value="1"/>
</dbReference>
<organism evidence="1">
    <name type="scientific">marine metagenome</name>
    <dbReference type="NCBI Taxonomy" id="408172"/>
    <lineage>
        <taxon>unclassified sequences</taxon>
        <taxon>metagenomes</taxon>
        <taxon>ecological metagenomes</taxon>
    </lineage>
</organism>
<reference evidence="1" key="1">
    <citation type="submission" date="2018-05" db="EMBL/GenBank/DDBJ databases">
        <authorList>
            <person name="Lanie J.A."/>
            <person name="Ng W.-L."/>
            <person name="Kazmierczak K.M."/>
            <person name="Andrzejewski T.M."/>
            <person name="Davidsen T.M."/>
            <person name="Wayne K.J."/>
            <person name="Tettelin H."/>
            <person name="Glass J.I."/>
            <person name="Rusch D."/>
            <person name="Podicherti R."/>
            <person name="Tsui H.-C.T."/>
            <person name="Winkler M.E."/>
        </authorList>
    </citation>
    <scope>NUCLEOTIDE SEQUENCE</scope>
</reference>
<accession>A0A383D4A8</accession>
<gene>
    <name evidence="1" type="ORF">METZ01_LOCUS491984</name>
</gene>
<evidence type="ECO:0000313" key="1">
    <source>
        <dbReference type="EMBL" id="SVE39130.1"/>
    </source>
</evidence>
<feature type="non-terminal residue" evidence="1">
    <location>
        <position position="84"/>
    </location>
</feature>
<dbReference type="AlphaFoldDB" id="A0A383D4A8"/>
<protein>
    <recommendedName>
        <fullName evidence="2">DNA-directed RNA polymerase</fullName>
    </recommendedName>
</protein>
<evidence type="ECO:0008006" key="2">
    <source>
        <dbReference type="Google" id="ProtNLM"/>
    </source>
</evidence>
<dbReference type="EMBL" id="UINC01214069">
    <property type="protein sequence ID" value="SVE39130.1"/>
    <property type="molecule type" value="Genomic_DNA"/>
</dbReference>
<sequence>MSANIAVKNSVRHDFSKFQPKIPIPDLLAIQLASWESFLQEDVLPEKRESKGLEAVFKNMFPVEDTRNDYVLEYKHYYLGLPKY</sequence>